<dbReference type="Gene3D" id="3.80.10.10">
    <property type="entry name" value="Ribonuclease Inhibitor"/>
    <property type="match status" value="2"/>
</dbReference>
<dbReference type="PROSITE" id="PS51450">
    <property type="entry name" value="LRR"/>
    <property type="match status" value="8"/>
</dbReference>
<evidence type="ECO:0000256" key="1">
    <source>
        <dbReference type="ARBA" id="ARBA00022614"/>
    </source>
</evidence>
<dbReference type="InterPro" id="IPR003591">
    <property type="entry name" value="Leu-rich_rpt_typical-subtyp"/>
</dbReference>
<dbReference type="InterPro" id="IPR032675">
    <property type="entry name" value="LRR_dom_sf"/>
</dbReference>
<dbReference type="Pfam" id="PF12799">
    <property type="entry name" value="LRR_4"/>
    <property type="match status" value="3"/>
</dbReference>
<dbReference type="FunFam" id="3.80.10.10:FF:000446">
    <property type="entry name" value="Protein phosphatase 1 regulatory subunit SDS22"/>
    <property type="match status" value="1"/>
</dbReference>
<accession>A0A9W4UIP2</accession>
<dbReference type="InterPro" id="IPR001611">
    <property type="entry name" value="Leu-rich_rpt"/>
</dbReference>
<keyword evidence="1" id="KW-0433">Leucine-rich repeat</keyword>
<keyword evidence="5" id="KW-1185">Reference proteome</keyword>
<evidence type="ECO:0000256" key="3">
    <source>
        <dbReference type="SAM" id="MobiDB-lite"/>
    </source>
</evidence>
<dbReference type="SUPFAM" id="SSF52058">
    <property type="entry name" value="L domain-like"/>
    <property type="match status" value="1"/>
</dbReference>
<keyword evidence="2" id="KW-0677">Repeat</keyword>
<evidence type="ECO:0000313" key="4">
    <source>
        <dbReference type="EMBL" id="CAI6337298.1"/>
    </source>
</evidence>
<feature type="region of interest" description="Disordered" evidence="3">
    <location>
        <begin position="1"/>
        <end position="84"/>
    </location>
</feature>
<feature type="compositionally biased region" description="Acidic residues" evidence="3">
    <location>
        <begin position="68"/>
        <end position="84"/>
    </location>
</feature>
<protein>
    <recommendedName>
        <fullName evidence="6">Protein phosphatase 1 regulatory subunit 7</fullName>
    </recommendedName>
</protein>
<comment type="caution">
    <text evidence="4">The sequence shown here is derived from an EMBL/GenBank/DDBJ whole genome shotgun (WGS) entry which is preliminary data.</text>
</comment>
<feature type="compositionally biased region" description="Basic and acidic residues" evidence="3">
    <location>
        <begin position="30"/>
        <end position="47"/>
    </location>
</feature>
<name>A0A9W4UIP2_9PLEO</name>
<gene>
    <name evidence="4" type="ORF">PDIGIT_LOCUS10409</name>
</gene>
<dbReference type="PANTHER" id="PTHR46652:SF3">
    <property type="entry name" value="LEUCINE-RICH REPEAT-CONTAINING PROTEIN 9"/>
    <property type="match status" value="1"/>
</dbReference>
<evidence type="ECO:0000313" key="5">
    <source>
        <dbReference type="Proteomes" id="UP001152607"/>
    </source>
</evidence>
<dbReference type="InterPro" id="IPR025875">
    <property type="entry name" value="Leu-rich_rpt_4"/>
</dbReference>
<evidence type="ECO:0000256" key="2">
    <source>
        <dbReference type="ARBA" id="ARBA00022737"/>
    </source>
</evidence>
<proteinExistence type="predicted"/>
<reference evidence="4" key="1">
    <citation type="submission" date="2023-01" db="EMBL/GenBank/DDBJ databases">
        <authorList>
            <person name="Van Ghelder C."/>
            <person name="Rancurel C."/>
        </authorList>
    </citation>
    <scope>NUCLEOTIDE SEQUENCE</scope>
    <source>
        <strain evidence="4">CNCM I-4278</strain>
    </source>
</reference>
<sequence>MAGAPESPDTAPPPVDVHDATADNTLTPDTGEKKDKPRDSKGWDGKLRLNKSTSGDESPVARLKSDTEGESEDDGPPPDQLAADEDLLDDVPADEDEIDLVHLRISSIPALKLERFEKLRRLCLRQNQIQDVELPDQFAPTLTELDLYDNLISHIRGLDAFTQLEILDFSFNKIKHIKRIGHLTKLRDLFFVQNKISTIENLEGLTNLRQIELGANRIREIQNLDTLTGLEQLWLGKNKITELKGLSNLTNLKILSIQSNRLTSMSGISGLTSLEELYVSHNAITDTTGLENNANLQIIDISSNPIEHLTNIKHLSKLEEFWASNCKLGSFEEIEQELGPLKELQTVYFEGNPLQRRQPALYRNKVKLAVPHVKQIDATFVRAT</sequence>
<dbReference type="Proteomes" id="UP001152607">
    <property type="component" value="Unassembled WGS sequence"/>
</dbReference>
<dbReference type="AlphaFoldDB" id="A0A9W4UIP2"/>
<dbReference type="InterPro" id="IPR050836">
    <property type="entry name" value="SDS22/Internalin_LRR"/>
</dbReference>
<dbReference type="SMART" id="SM00365">
    <property type="entry name" value="LRR_SD22"/>
    <property type="match status" value="10"/>
</dbReference>
<dbReference type="EMBL" id="CAOQHR010000007">
    <property type="protein sequence ID" value="CAI6337298.1"/>
    <property type="molecule type" value="Genomic_DNA"/>
</dbReference>
<dbReference type="OrthoDB" id="266138at2759"/>
<evidence type="ECO:0008006" key="6">
    <source>
        <dbReference type="Google" id="ProtNLM"/>
    </source>
</evidence>
<dbReference type="PANTHER" id="PTHR46652">
    <property type="entry name" value="LEUCINE-RICH REPEAT AND IQ DOMAIN-CONTAINING PROTEIN 1-RELATED"/>
    <property type="match status" value="1"/>
</dbReference>
<organism evidence="4 5">
    <name type="scientific">Periconia digitata</name>
    <dbReference type="NCBI Taxonomy" id="1303443"/>
    <lineage>
        <taxon>Eukaryota</taxon>
        <taxon>Fungi</taxon>
        <taxon>Dikarya</taxon>
        <taxon>Ascomycota</taxon>
        <taxon>Pezizomycotina</taxon>
        <taxon>Dothideomycetes</taxon>
        <taxon>Pleosporomycetidae</taxon>
        <taxon>Pleosporales</taxon>
        <taxon>Massarineae</taxon>
        <taxon>Periconiaceae</taxon>
        <taxon>Periconia</taxon>
    </lineage>
</organism>
<dbReference type="SMART" id="SM00369">
    <property type="entry name" value="LRR_TYP"/>
    <property type="match status" value="6"/>
</dbReference>